<proteinExistence type="predicted"/>
<keyword evidence="2" id="KW-1185">Reference proteome</keyword>
<dbReference type="Proteomes" id="UP000215914">
    <property type="component" value="Chromosome 11"/>
</dbReference>
<dbReference type="AlphaFoldDB" id="A0A251TCP8"/>
<accession>A0A251TCP8</accession>
<gene>
    <name evidence="1" type="ORF">HannXRQ_Chr11g0344331</name>
</gene>
<dbReference type="EMBL" id="CM007900">
    <property type="protein sequence ID" value="OTG08674.1"/>
    <property type="molecule type" value="Genomic_DNA"/>
</dbReference>
<reference evidence="2" key="1">
    <citation type="journal article" date="2017" name="Nature">
        <title>The sunflower genome provides insights into oil metabolism, flowering and Asterid evolution.</title>
        <authorList>
            <person name="Badouin H."/>
            <person name="Gouzy J."/>
            <person name="Grassa C.J."/>
            <person name="Murat F."/>
            <person name="Staton S.E."/>
            <person name="Cottret L."/>
            <person name="Lelandais-Briere C."/>
            <person name="Owens G.L."/>
            <person name="Carrere S."/>
            <person name="Mayjonade B."/>
            <person name="Legrand L."/>
            <person name="Gill N."/>
            <person name="Kane N.C."/>
            <person name="Bowers J.E."/>
            <person name="Hubner S."/>
            <person name="Bellec A."/>
            <person name="Berard A."/>
            <person name="Berges H."/>
            <person name="Blanchet N."/>
            <person name="Boniface M.C."/>
            <person name="Brunel D."/>
            <person name="Catrice O."/>
            <person name="Chaidir N."/>
            <person name="Claudel C."/>
            <person name="Donnadieu C."/>
            <person name="Faraut T."/>
            <person name="Fievet G."/>
            <person name="Helmstetter N."/>
            <person name="King M."/>
            <person name="Knapp S.J."/>
            <person name="Lai Z."/>
            <person name="Le Paslier M.C."/>
            <person name="Lippi Y."/>
            <person name="Lorenzon L."/>
            <person name="Mandel J.R."/>
            <person name="Marage G."/>
            <person name="Marchand G."/>
            <person name="Marquand E."/>
            <person name="Bret-Mestries E."/>
            <person name="Morien E."/>
            <person name="Nambeesan S."/>
            <person name="Nguyen T."/>
            <person name="Pegot-Espagnet P."/>
            <person name="Pouilly N."/>
            <person name="Raftis F."/>
            <person name="Sallet E."/>
            <person name="Schiex T."/>
            <person name="Thomas J."/>
            <person name="Vandecasteele C."/>
            <person name="Vares D."/>
            <person name="Vear F."/>
            <person name="Vautrin S."/>
            <person name="Crespi M."/>
            <person name="Mangin B."/>
            <person name="Burke J.M."/>
            <person name="Salse J."/>
            <person name="Munos S."/>
            <person name="Vincourt P."/>
            <person name="Rieseberg L.H."/>
            <person name="Langlade N.B."/>
        </authorList>
    </citation>
    <scope>NUCLEOTIDE SEQUENCE [LARGE SCALE GENOMIC DNA]</scope>
    <source>
        <strain evidence="2">cv. SF193</strain>
    </source>
</reference>
<organism evidence="1 2">
    <name type="scientific">Helianthus annuus</name>
    <name type="common">Common sunflower</name>
    <dbReference type="NCBI Taxonomy" id="4232"/>
    <lineage>
        <taxon>Eukaryota</taxon>
        <taxon>Viridiplantae</taxon>
        <taxon>Streptophyta</taxon>
        <taxon>Embryophyta</taxon>
        <taxon>Tracheophyta</taxon>
        <taxon>Spermatophyta</taxon>
        <taxon>Magnoliopsida</taxon>
        <taxon>eudicotyledons</taxon>
        <taxon>Gunneridae</taxon>
        <taxon>Pentapetalae</taxon>
        <taxon>asterids</taxon>
        <taxon>campanulids</taxon>
        <taxon>Asterales</taxon>
        <taxon>Asteraceae</taxon>
        <taxon>Asteroideae</taxon>
        <taxon>Heliantheae alliance</taxon>
        <taxon>Heliantheae</taxon>
        <taxon>Helianthus</taxon>
    </lineage>
</organism>
<dbReference type="InParanoid" id="A0A251TCP8"/>
<name>A0A251TCP8_HELAN</name>
<protein>
    <submittedName>
        <fullName evidence="1">Uncharacterized protein</fullName>
    </submittedName>
</protein>
<sequence length="55" mass="6686">MMTFNTVERKQKNQQTLQVIRFVHSVPQSLLVRYYKKAQRNNVDIKIQENKLGWH</sequence>
<evidence type="ECO:0000313" key="2">
    <source>
        <dbReference type="Proteomes" id="UP000215914"/>
    </source>
</evidence>
<evidence type="ECO:0000313" key="1">
    <source>
        <dbReference type="EMBL" id="OTG08674.1"/>
    </source>
</evidence>